<feature type="region of interest" description="Disordered" evidence="8">
    <location>
        <begin position="29"/>
        <end position="58"/>
    </location>
</feature>
<evidence type="ECO:0000256" key="3">
    <source>
        <dbReference type="ARBA" id="ARBA00022692"/>
    </source>
</evidence>
<evidence type="ECO:0000256" key="1">
    <source>
        <dbReference type="ARBA" id="ARBA00004211"/>
    </source>
</evidence>
<evidence type="ECO:0000313" key="11">
    <source>
        <dbReference type="EMBL" id="PFH50655.1"/>
    </source>
</evidence>
<dbReference type="InterPro" id="IPR006011">
    <property type="entry name" value="Syntaxin_N"/>
</dbReference>
<evidence type="ECO:0000256" key="7">
    <source>
        <dbReference type="SAM" id="Coils"/>
    </source>
</evidence>
<dbReference type="Pfam" id="PF05739">
    <property type="entry name" value="SNARE"/>
    <property type="match status" value="1"/>
</dbReference>
<keyword evidence="12" id="KW-1185">Reference proteome</keyword>
<evidence type="ECO:0000256" key="9">
    <source>
        <dbReference type="SAM" id="Phobius"/>
    </source>
</evidence>
<accession>A0A2A9NI37</accession>
<dbReference type="GO" id="GO:0006906">
    <property type="term" value="P:vesicle fusion"/>
    <property type="evidence" value="ECO:0007669"/>
    <property type="project" value="TreeGrafter"/>
</dbReference>
<dbReference type="STRING" id="703135.A0A2A9NI37"/>
<keyword evidence="6 9" id="KW-0472">Membrane</keyword>
<dbReference type="SMART" id="SM00503">
    <property type="entry name" value="SynN"/>
    <property type="match status" value="1"/>
</dbReference>
<dbReference type="AlphaFoldDB" id="A0A2A9NI37"/>
<dbReference type="GO" id="GO:0005886">
    <property type="term" value="C:plasma membrane"/>
    <property type="evidence" value="ECO:0007669"/>
    <property type="project" value="TreeGrafter"/>
</dbReference>
<dbReference type="SMART" id="SM00397">
    <property type="entry name" value="t_SNARE"/>
    <property type="match status" value="1"/>
</dbReference>
<dbReference type="InterPro" id="IPR045242">
    <property type="entry name" value="Syntaxin"/>
</dbReference>
<evidence type="ECO:0000259" key="10">
    <source>
        <dbReference type="PROSITE" id="PS50192"/>
    </source>
</evidence>
<feature type="coiled-coil region" evidence="7">
    <location>
        <begin position="220"/>
        <end position="268"/>
    </location>
</feature>
<dbReference type="PROSITE" id="PS50192">
    <property type="entry name" value="T_SNARE"/>
    <property type="match status" value="1"/>
</dbReference>
<sequence length="315" mass="35577">MSRDRLAALRVRPSHSMTFTEHVRSMFKYSQAQRQGQQQTHELSTLNTPPAANGQSSSAVPAFLEEISSIQGGIDQLHRNVATIEALHLRVADTIDDGTSRASQELDKIKSETRSLTTSLKDRIKKLETVPAGTDAKIRQNQVALLRSKFLEAIQNYQRVEQDFRKRSKQRVERQLKIVKPDATAEEVNAVIEGGGDQIFTDALTVSTRYGESRAAYRDVQQRQQDLRKMEETLAELAQLFNDMSILVQQQDDTINMIETEAKDVEANTKQGLQHTFQAVIHARRYRKARWICFAILLIVCAVIAIVLGVKFGTK</sequence>
<dbReference type="SUPFAM" id="SSF47661">
    <property type="entry name" value="t-snare proteins"/>
    <property type="match status" value="1"/>
</dbReference>
<dbReference type="InterPro" id="IPR000727">
    <property type="entry name" value="T_SNARE_dom"/>
</dbReference>
<comment type="similarity">
    <text evidence="2">Belongs to the syntaxin family.</text>
</comment>
<dbReference type="Pfam" id="PF00804">
    <property type="entry name" value="Syntaxin"/>
    <property type="match status" value="1"/>
</dbReference>
<dbReference type="GO" id="GO:0048278">
    <property type="term" value="P:vesicle docking"/>
    <property type="evidence" value="ECO:0007669"/>
    <property type="project" value="TreeGrafter"/>
</dbReference>
<dbReference type="OrthoDB" id="10255013at2759"/>
<keyword evidence="4 9" id="KW-1133">Transmembrane helix</keyword>
<feature type="transmembrane region" description="Helical" evidence="9">
    <location>
        <begin position="291"/>
        <end position="310"/>
    </location>
</feature>
<dbReference type="EMBL" id="KZ301999">
    <property type="protein sequence ID" value="PFH50655.1"/>
    <property type="molecule type" value="Genomic_DNA"/>
</dbReference>
<keyword evidence="5 7" id="KW-0175">Coiled coil</keyword>
<comment type="subcellular location">
    <subcellularLocation>
        <location evidence="1">Membrane</location>
        <topology evidence="1">Single-pass type IV membrane protein</topology>
    </subcellularLocation>
</comment>
<dbReference type="GO" id="GO:0000149">
    <property type="term" value="F:SNARE binding"/>
    <property type="evidence" value="ECO:0007669"/>
    <property type="project" value="TreeGrafter"/>
</dbReference>
<dbReference type="CDD" id="cd00179">
    <property type="entry name" value="SynN"/>
    <property type="match status" value="1"/>
</dbReference>
<gene>
    <name evidence="11" type="ORF">AMATHDRAFT_60616</name>
</gene>
<evidence type="ECO:0000256" key="8">
    <source>
        <dbReference type="SAM" id="MobiDB-lite"/>
    </source>
</evidence>
<evidence type="ECO:0000256" key="5">
    <source>
        <dbReference type="ARBA" id="ARBA00023054"/>
    </source>
</evidence>
<dbReference type="PANTHER" id="PTHR19957">
    <property type="entry name" value="SYNTAXIN"/>
    <property type="match status" value="1"/>
</dbReference>
<dbReference type="InterPro" id="IPR010989">
    <property type="entry name" value="SNARE"/>
</dbReference>
<feature type="domain" description="T-SNARE coiled-coil homology" evidence="10">
    <location>
        <begin position="217"/>
        <end position="279"/>
    </location>
</feature>
<name>A0A2A9NI37_9AGAR</name>
<organism evidence="11 12">
    <name type="scientific">Amanita thiersii Skay4041</name>
    <dbReference type="NCBI Taxonomy" id="703135"/>
    <lineage>
        <taxon>Eukaryota</taxon>
        <taxon>Fungi</taxon>
        <taxon>Dikarya</taxon>
        <taxon>Basidiomycota</taxon>
        <taxon>Agaricomycotina</taxon>
        <taxon>Agaricomycetes</taxon>
        <taxon>Agaricomycetidae</taxon>
        <taxon>Agaricales</taxon>
        <taxon>Pluteineae</taxon>
        <taxon>Amanitaceae</taxon>
        <taxon>Amanita</taxon>
    </lineage>
</organism>
<dbReference type="CDD" id="cd15849">
    <property type="entry name" value="SNARE_Sso1"/>
    <property type="match status" value="1"/>
</dbReference>
<dbReference type="GO" id="GO:0006886">
    <property type="term" value="P:intracellular protein transport"/>
    <property type="evidence" value="ECO:0007669"/>
    <property type="project" value="TreeGrafter"/>
</dbReference>
<dbReference type="Gene3D" id="1.20.58.70">
    <property type="match status" value="1"/>
</dbReference>
<protein>
    <recommendedName>
        <fullName evidence="10">t-SNARE coiled-coil homology domain-containing protein</fullName>
    </recommendedName>
</protein>
<evidence type="ECO:0000256" key="6">
    <source>
        <dbReference type="ARBA" id="ARBA00023136"/>
    </source>
</evidence>
<proteinExistence type="inferred from homology"/>
<dbReference type="GO" id="GO:0012505">
    <property type="term" value="C:endomembrane system"/>
    <property type="evidence" value="ECO:0007669"/>
    <property type="project" value="TreeGrafter"/>
</dbReference>
<keyword evidence="3 9" id="KW-0812">Transmembrane</keyword>
<dbReference type="FunFam" id="1.20.58.70:FF:000008">
    <property type="entry name" value="Syntaxin family protein"/>
    <property type="match status" value="1"/>
</dbReference>
<reference evidence="11 12" key="1">
    <citation type="submission" date="2014-02" db="EMBL/GenBank/DDBJ databases">
        <title>Transposable element dynamics among asymbiotic and ectomycorrhizal Amanita fungi.</title>
        <authorList>
            <consortium name="DOE Joint Genome Institute"/>
            <person name="Hess J."/>
            <person name="Skrede I."/>
            <person name="Wolfe B."/>
            <person name="LaButti K."/>
            <person name="Ohm R.A."/>
            <person name="Grigoriev I.V."/>
            <person name="Pringle A."/>
        </authorList>
    </citation>
    <scope>NUCLEOTIDE SEQUENCE [LARGE SCALE GENOMIC DNA]</scope>
    <source>
        <strain evidence="11 12">SKay4041</strain>
    </source>
</reference>
<evidence type="ECO:0000256" key="4">
    <source>
        <dbReference type="ARBA" id="ARBA00022989"/>
    </source>
</evidence>
<dbReference type="Proteomes" id="UP000242287">
    <property type="component" value="Unassembled WGS sequence"/>
</dbReference>
<dbReference type="GO" id="GO:0031201">
    <property type="term" value="C:SNARE complex"/>
    <property type="evidence" value="ECO:0007669"/>
    <property type="project" value="TreeGrafter"/>
</dbReference>
<dbReference type="PANTHER" id="PTHR19957:SF307">
    <property type="entry name" value="PROTEIN SSO1-RELATED"/>
    <property type="match status" value="1"/>
</dbReference>
<dbReference type="GO" id="GO:0005484">
    <property type="term" value="F:SNAP receptor activity"/>
    <property type="evidence" value="ECO:0007669"/>
    <property type="project" value="TreeGrafter"/>
</dbReference>
<evidence type="ECO:0000256" key="2">
    <source>
        <dbReference type="ARBA" id="ARBA00009063"/>
    </source>
</evidence>
<dbReference type="GO" id="GO:0006887">
    <property type="term" value="P:exocytosis"/>
    <property type="evidence" value="ECO:0007669"/>
    <property type="project" value="TreeGrafter"/>
</dbReference>
<evidence type="ECO:0000313" key="12">
    <source>
        <dbReference type="Proteomes" id="UP000242287"/>
    </source>
</evidence>